<geneLocation type="plasmid" evidence="3">
    <name>plasmid1</name>
</geneLocation>
<dbReference type="InterPro" id="IPR025669">
    <property type="entry name" value="AAA_dom"/>
</dbReference>
<dbReference type="CDD" id="cd02042">
    <property type="entry name" value="ParAB_family"/>
    <property type="match status" value="1"/>
</dbReference>
<dbReference type="HOGENOM" id="CLU_037612_4_4_9"/>
<dbReference type="AlphaFoldDB" id="F2M3U2"/>
<dbReference type="Pfam" id="PF13614">
    <property type="entry name" value="AAA_31"/>
    <property type="match status" value="1"/>
</dbReference>
<proteinExistence type="predicted"/>
<organism evidence="2 3">
    <name type="scientific">Lactobacillus amylovorus (strain GRL 1112)</name>
    <dbReference type="NCBI Taxonomy" id="695560"/>
    <lineage>
        <taxon>Bacteria</taxon>
        <taxon>Bacillati</taxon>
        <taxon>Bacillota</taxon>
        <taxon>Bacilli</taxon>
        <taxon>Lactobacillales</taxon>
        <taxon>Lactobacillaceae</taxon>
        <taxon>Lactobacillus</taxon>
    </lineage>
</organism>
<protein>
    <submittedName>
        <fullName evidence="2">Plasmid partition protein</fullName>
    </submittedName>
</protein>
<evidence type="ECO:0000313" key="2">
    <source>
        <dbReference type="EMBL" id="AEA32942.1"/>
    </source>
</evidence>
<dbReference type="Gene3D" id="3.40.50.300">
    <property type="entry name" value="P-loop containing nucleotide triphosphate hydrolases"/>
    <property type="match status" value="1"/>
</dbReference>
<accession>F2M3U2</accession>
<reference evidence="2 3" key="1">
    <citation type="submission" date="2011-03" db="EMBL/GenBank/DDBJ databases">
        <authorList>
            <person name="Kant R."/>
            <person name="Paulin L."/>
            <person name="Alatalo E."/>
            <person name="de Vos W.M."/>
            <person name="Palva A."/>
        </authorList>
    </citation>
    <scope>NUCLEOTIDE SEQUENCE [LARGE SCALE GENOMIC DNA]</scope>
    <source>
        <strain evidence="2 3">GRL 1112</strain>
        <plasmid evidence="3">plasmid1</plasmid>
    </source>
</reference>
<dbReference type="Proteomes" id="UP000007033">
    <property type="component" value="Plasmid p1"/>
</dbReference>
<gene>
    <name evidence="2" type="ORF">LA2_11064</name>
</gene>
<dbReference type="RefSeq" id="WP_013682706.1">
    <property type="nucleotide sequence ID" value="NC_015319.1"/>
</dbReference>
<evidence type="ECO:0000313" key="3">
    <source>
        <dbReference type="Proteomes" id="UP000007033"/>
    </source>
</evidence>
<dbReference type="InterPro" id="IPR050678">
    <property type="entry name" value="DNA_Partitioning_ATPase"/>
</dbReference>
<feature type="domain" description="AAA" evidence="1">
    <location>
        <begin position="1"/>
        <end position="171"/>
    </location>
</feature>
<evidence type="ECO:0000259" key="1">
    <source>
        <dbReference type="Pfam" id="PF13614"/>
    </source>
</evidence>
<sequence length="269" mass="30857">MKIIAWVGIKGGIGKTTLSYNYGEWLAKQGKKILFVDLDHQSNLSQTYEVYDQNGTVGDIFNGNGQQVKIHHVKDHIDLLAGDMHLDDIEATIENNPNKNMLLYMWLADNYDPLNLDQYDYIIIDCHPDFSIATKNAIVVSQDILSPLTPSEYGYNAKFNLEERISEYKKEAIDYTTRKTFVTANLWFVANKIKHNTNSSHNLIKALKAEREKGDNSCIGIVPEKELFNRSTLDRKPIVEMAEDPVVYKKQRKFFDDINTVFTTITQKL</sequence>
<dbReference type="SUPFAM" id="SSF52540">
    <property type="entry name" value="P-loop containing nucleoside triphosphate hydrolases"/>
    <property type="match status" value="1"/>
</dbReference>
<dbReference type="PANTHER" id="PTHR13696:SF99">
    <property type="entry name" value="COBYRINIC ACID AC-DIAMIDE SYNTHASE"/>
    <property type="match status" value="1"/>
</dbReference>
<dbReference type="PANTHER" id="PTHR13696">
    <property type="entry name" value="P-LOOP CONTAINING NUCLEOSIDE TRIPHOSPHATE HYDROLASE"/>
    <property type="match status" value="1"/>
</dbReference>
<dbReference type="InterPro" id="IPR027417">
    <property type="entry name" value="P-loop_NTPase"/>
</dbReference>
<keyword evidence="2" id="KW-0614">Plasmid</keyword>
<dbReference type="EMBL" id="CP002612">
    <property type="protein sequence ID" value="AEA32942.1"/>
    <property type="molecule type" value="Genomic_DNA"/>
</dbReference>
<dbReference type="KEGG" id="lam:LA2_11064"/>
<name>F2M3U2_LACAR</name>